<dbReference type="Proteomes" id="UP000012160">
    <property type="component" value="Unassembled WGS sequence"/>
</dbReference>
<gene>
    <name evidence="1" type="ORF">LEP1GSC187_4195</name>
</gene>
<evidence type="ECO:0000313" key="2">
    <source>
        <dbReference type="Proteomes" id="UP000012160"/>
    </source>
</evidence>
<protein>
    <submittedName>
        <fullName evidence="1">Uncharacterized protein</fullName>
    </submittedName>
</protein>
<proteinExistence type="predicted"/>
<accession>M6V129</accession>
<evidence type="ECO:0000313" key="1">
    <source>
        <dbReference type="EMBL" id="EMO46959.1"/>
    </source>
</evidence>
<sequence>MKGFFDDKKREFGVRISESVSNVRTSAKSEFYRHTRELHCKKILSNRQKELKET</sequence>
<organism evidence="1 2">
    <name type="scientific">Leptospira santarosai str. ZUN179</name>
    <dbReference type="NCBI Taxonomy" id="1049985"/>
    <lineage>
        <taxon>Bacteria</taxon>
        <taxon>Pseudomonadati</taxon>
        <taxon>Spirochaetota</taxon>
        <taxon>Spirochaetia</taxon>
        <taxon>Leptospirales</taxon>
        <taxon>Leptospiraceae</taxon>
        <taxon>Leptospira</taxon>
    </lineage>
</organism>
<comment type="caution">
    <text evidence="1">The sequence shown here is derived from an EMBL/GenBank/DDBJ whole genome shotgun (WGS) entry which is preliminary data.</text>
</comment>
<name>M6V129_9LEPT</name>
<reference evidence="1 2" key="1">
    <citation type="submission" date="2013-01" db="EMBL/GenBank/DDBJ databases">
        <authorList>
            <person name="Harkins D.M."/>
            <person name="Durkin A.S."/>
            <person name="Brinkac L.M."/>
            <person name="Haft D.H."/>
            <person name="Selengut J.D."/>
            <person name="Sanka R."/>
            <person name="DePew J."/>
            <person name="Purushe J."/>
            <person name="Matthias M.A."/>
            <person name="Vinetz J.M."/>
            <person name="Sutton G.G."/>
            <person name="Nierman W.C."/>
            <person name="Fouts D.E."/>
        </authorList>
    </citation>
    <scope>NUCLEOTIDE SEQUENCE [LARGE SCALE GENOMIC DNA]</scope>
    <source>
        <strain evidence="1 2">ZUN179</strain>
    </source>
</reference>
<dbReference type="EMBL" id="AHOQ02000013">
    <property type="protein sequence ID" value="EMO46959.1"/>
    <property type="molecule type" value="Genomic_DNA"/>
</dbReference>
<dbReference type="AlphaFoldDB" id="M6V129"/>